<keyword evidence="2" id="KW-1185">Reference proteome</keyword>
<evidence type="ECO:0000313" key="2">
    <source>
        <dbReference type="Proteomes" id="UP000694551"/>
    </source>
</evidence>
<sequence>MCTPGEQPPHEPPRLICQHWDPASQQALGKWVPSGKERSRHSQPCHLLTSCVPHQWQHPILFHIPTPGPVPRTSLNFLAKTFFLQDVLPVSNALMCSLKVLPKSVLDNSQFVTQDDCLSK</sequence>
<accession>A0A8D0EI70</accession>
<organism evidence="1 2">
    <name type="scientific">Strix occidentalis caurina</name>
    <name type="common">northern spotted owl</name>
    <dbReference type="NCBI Taxonomy" id="311401"/>
    <lineage>
        <taxon>Eukaryota</taxon>
        <taxon>Metazoa</taxon>
        <taxon>Chordata</taxon>
        <taxon>Craniata</taxon>
        <taxon>Vertebrata</taxon>
        <taxon>Euteleostomi</taxon>
        <taxon>Archelosauria</taxon>
        <taxon>Archosauria</taxon>
        <taxon>Dinosauria</taxon>
        <taxon>Saurischia</taxon>
        <taxon>Theropoda</taxon>
        <taxon>Coelurosauria</taxon>
        <taxon>Aves</taxon>
        <taxon>Neognathae</taxon>
        <taxon>Neoaves</taxon>
        <taxon>Telluraves</taxon>
        <taxon>Strigiformes</taxon>
        <taxon>Strigidae</taxon>
        <taxon>Strix</taxon>
    </lineage>
</organism>
<reference evidence="1" key="1">
    <citation type="submission" date="2025-08" db="UniProtKB">
        <authorList>
            <consortium name="Ensembl"/>
        </authorList>
    </citation>
    <scope>IDENTIFICATION</scope>
</reference>
<evidence type="ECO:0000313" key="1">
    <source>
        <dbReference type="Ensembl" id="ENSSOCP00000001038.1"/>
    </source>
</evidence>
<name>A0A8D0EI70_STROC</name>
<protein>
    <submittedName>
        <fullName evidence="1">Uncharacterized protein</fullName>
    </submittedName>
</protein>
<dbReference type="Ensembl" id="ENSSOCT00000001064.1">
    <property type="protein sequence ID" value="ENSSOCP00000001038.1"/>
    <property type="gene ID" value="ENSSOCG00000000843.1"/>
</dbReference>
<dbReference type="Proteomes" id="UP000694551">
    <property type="component" value="Unplaced"/>
</dbReference>
<dbReference type="AlphaFoldDB" id="A0A8D0EI70"/>
<proteinExistence type="predicted"/>
<reference evidence="1" key="2">
    <citation type="submission" date="2025-09" db="UniProtKB">
        <authorList>
            <consortium name="Ensembl"/>
        </authorList>
    </citation>
    <scope>IDENTIFICATION</scope>
</reference>